<dbReference type="GO" id="GO:0005886">
    <property type="term" value="C:plasma membrane"/>
    <property type="evidence" value="ECO:0007669"/>
    <property type="project" value="UniProtKB-SubCell"/>
</dbReference>
<evidence type="ECO:0000313" key="11">
    <source>
        <dbReference type="Proteomes" id="UP000293296"/>
    </source>
</evidence>
<feature type="transmembrane region" description="Helical" evidence="8">
    <location>
        <begin position="242"/>
        <end position="258"/>
    </location>
</feature>
<accession>A0A4P6HVE0</accession>
<dbReference type="PANTHER" id="PTHR43302">
    <property type="entry name" value="TRANSPORTER ARSB-RELATED"/>
    <property type="match status" value="1"/>
</dbReference>
<evidence type="ECO:0000259" key="9">
    <source>
        <dbReference type="Pfam" id="PF03600"/>
    </source>
</evidence>
<evidence type="ECO:0000256" key="8">
    <source>
        <dbReference type="SAM" id="Phobius"/>
    </source>
</evidence>
<organism evidence="10 11">
    <name type="scientific">Solidesulfovibrio carbinolicus</name>
    <dbReference type="NCBI Taxonomy" id="296842"/>
    <lineage>
        <taxon>Bacteria</taxon>
        <taxon>Pseudomonadati</taxon>
        <taxon>Thermodesulfobacteriota</taxon>
        <taxon>Desulfovibrionia</taxon>
        <taxon>Desulfovibrionales</taxon>
        <taxon>Desulfovibrionaceae</taxon>
        <taxon>Solidesulfovibrio</taxon>
    </lineage>
</organism>
<gene>
    <name evidence="10" type="ORF">C3Y92_10160</name>
</gene>
<feature type="transmembrane region" description="Helical" evidence="8">
    <location>
        <begin position="174"/>
        <end position="196"/>
    </location>
</feature>
<evidence type="ECO:0000256" key="4">
    <source>
        <dbReference type="ARBA" id="ARBA00022475"/>
    </source>
</evidence>
<evidence type="ECO:0000256" key="7">
    <source>
        <dbReference type="ARBA" id="ARBA00023136"/>
    </source>
</evidence>
<dbReference type="AlphaFoldDB" id="A0A4P6HVE0"/>
<comment type="similarity">
    <text evidence="2">Belongs to the CitM (TC 2.A.11) transporter family.</text>
</comment>
<dbReference type="KEGG" id="dcb:C3Y92_10160"/>
<feature type="transmembrane region" description="Helical" evidence="8">
    <location>
        <begin position="59"/>
        <end position="81"/>
    </location>
</feature>
<evidence type="ECO:0000256" key="2">
    <source>
        <dbReference type="ARBA" id="ARBA00009843"/>
    </source>
</evidence>
<evidence type="ECO:0000256" key="1">
    <source>
        <dbReference type="ARBA" id="ARBA00004651"/>
    </source>
</evidence>
<proteinExistence type="inferred from homology"/>
<feature type="domain" description="Citrate transporter-like" evidence="9">
    <location>
        <begin position="14"/>
        <end position="333"/>
    </location>
</feature>
<dbReference type="PANTHER" id="PTHR43302:SF5">
    <property type="entry name" value="TRANSPORTER ARSB-RELATED"/>
    <property type="match status" value="1"/>
</dbReference>
<comment type="subcellular location">
    <subcellularLocation>
        <location evidence="1">Cell membrane</location>
        <topology evidence="1">Multi-pass membrane protein</topology>
    </subcellularLocation>
</comment>
<dbReference type="EMBL" id="CP026538">
    <property type="protein sequence ID" value="QAZ69488.1"/>
    <property type="molecule type" value="Genomic_DNA"/>
</dbReference>
<evidence type="ECO:0000256" key="5">
    <source>
        <dbReference type="ARBA" id="ARBA00022692"/>
    </source>
</evidence>
<dbReference type="Pfam" id="PF03600">
    <property type="entry name" value="CitMHS"/>
    <property type="match status" value="1"/>
</dbReference>
<reference evidence="10 11" key="1">
    <citation type="submission" date="2018-02" db="EMBL/GenBank/DDBJ databases">
        <title>Genome sequence of Desulfovibrio carbinolicus DSM 3852.</title>
        <authorList>
            <person name="Wilbanks E."/>
            <person name="Skennerton C.T."/>
            <person name="Orphan V.J."/>
        </authorList>
    </citation>
    <scope>NUCLEOTIDE SEQUENCE [LARGE SCALE GENOMIC DNA]</scope>
    <source>
        <strain evidence="10 11">DSM 3852</strain>
    </source>
</reference>
<name>A0A4P6HVE0_9BACT</name>
<feature type="transmembrane region" description="Helical" evidence="8">
    <location>
        <begin position="101"/>
        <end position="123"/>
    </location>
</feature>
<dbReference type="OrthoDB" id="9765532at2"/>
<feature type="transmembrane region" description="Helical" evidence="8">
    <location>
        <begin position="135"/>
        <end position="154"/>
    </location>
</feature>
<feature type="transmembrane region" description="Helical" evidence="8">
    <location>
        <begin position="383"/>
        <end position="400"/>
    </location>
</feature>
<keyword evidence="5 8" id="KW-0812">Transmembrane</keyword>
<evidence type="ECO:0000256" key="3">
    <source>
        <dbReference type="ARBA" id="ARBA00022448"/>
    </source>
</evidence>
<dbReference type="RefSeq" id="WP_129352276.1">
    <property type="nucleotide sequence ID" value="NZ_CP026538.1"/>
</dbReference>
<feature type="transmembrane region" description="Helical" evidence="8">
    <location>
        <begin position="310"/>
        <end position="331"/>
    </location>
</feature>
<dbReference type="GO" id="GO:0015105">
    <property type="term" value="F:arsenite transmembrane transporter activity"/>
    <property type="evidence" value="ECO:0007669"/>
    <property type="project" value="InterPro"/>
</dbReference>
<keyword evidence="3" id="KW-0813">Transport</keyword>
<feature type="transmembrane region" description="Helical" evidence="8">
    <location>
        <begin position="343"/>
        <end position="363"/>
    </location>
</feature>
<dbReference type="InterPro" id="IPR004680">
    <property type="entry name" value="Cit_transptr-like_dom"/>
</dbReference>
<sequence>MRAVVIIVFVVVYAAMILGRLPGLALDRTGAAVLGALALIAAGTMTVADAWAAADVPTLALLFGLMVISAQLRLGGFYTAVSRALIAASAGPAGLLARVMAAAAALSALLANDIVCLAMTPILVEATLARGLNPLPYLIGLAMAANIGSAATLIGNPQNMLIGQVANLPFGGYMLAALPSVAAGLAIAFAAVVWGFRGRFAGPKVTLDVPAPAYSPWQSAKGLAALTVCMIVFVWGGMARENVALGCAGALLLSRRMASRETLALVDWQLLLLFLGLFVVNREVAVVGLLDDLYRGVAACGVDLGRPAWLFTASVVLSNIVSNVPAVMLLLPGHGSPEQATLLAVSSTLAGNLLLPGSIANLIVADQAALLGVSMGFREHARIAAPATVLTLVVSGWLLLGM</sequence>
<dbReference type="PRINTS" id="PR00758">
    <property type="entry name" value="ARSENICPUMP"/>
</dbReference>
<keyword evidence="6 8" id="KW-1133">Transmembrane helix</keyword>
<keyword evidence="4" id="KW-1003">Cell membrane</keyword>
<feature type="transmembrane region" description="Helical" evidence="8">
    <location>
        <begin position="270"/>
        <end position="290"/>
    </location>
</feature>
<dbReference type="InterPro" id="IPR000802">
    <property type="entry name" value="Arsenical_pump_ArsB"/>
</dbReference>
<keyword evidence="11" id="KW-1185">Reference proteome</keyword>
<feature type="transmembrane region" description="Helical" evidence="8">
    <location>
        <begin position="30"/>
        <end position="52"/>
    </location>
</feature>
<dbReference type="Proteomes" id="UP000293296">
    <property type="component" value="Chromosome"/>
</dbReference>
<evidence type="ECO:0000256" key="6">
    <source>
        <dbReference type="ARBA" id="ARBA00022989"/>
    </source>
</evidence>
<keyword evidence="7 8" id="KW-0472">Membrane</keyword>
<evidence type="ECO:0000313" key="10">
    <source>
        <dbReference type="EMBL" id="QAZ69488.1"/>
    </source>
</evidence>
<protein>
    <submittedName>
        <fullName evidence="10">Anion transporter</fullName>
    </submittedName>
</protein>